<evidence type="ECO:0000259" key="2">
    <source>
        <dbReference type="PROSITE" id="PS51747"/>
    </source>
</evidence>
<dbReference type="EC" id="3.5.4.5" evidence="3"/>
<sequence>MPVRSRCIGSWCNREDSGVTDVLANSREDLIAAARRAMDTAYAPYSGFHVGAALLFDDGAIVTGANFENASYGLSLCAETVAASIASHAGRRGGLVAVAVLGGMGGAVEAAISPCGRCRQVLNELAALGGTDPLVICVGAHETVEMRLSVLLPNAFGPANLA</sequence>
<keyword evidence="4" id="KW-1185">Reference proteome</keyword>
<evidence type="ECO:0000313" key="3">
    <source>
        <dbReference type="EMBL" id="MBF9150922.1"/>
    </source>
</evidence>
<dbReference type="NCBIfam" id="NF004064">
    <property type="entry name" value="PRK05578.1"/>
    <property type="match status" value="1"/>
</dbReference>
<feature type="domain" description="CMP/dCMP-type deaminase" evidence="2">
    <location>
        <begin position="25"/>
        <end position="159"/>
    </location>
</feature>
<organism evidence="3 4">
    <name type="scientific">Novosphingobium jiangmenense</name>
    <dbReference type="NCBI Taxonomy" id="2791981"/>
    <lineage>
        <taxon>Bacteria</taxon>
        <taxon>Pseudomonadati</taxon>
        <taxon>Pseudomonadota</taxon>
        <taxon>Alphaproteobacteria</taxon>
        <taxon>Sphingomonadales</taxon>
        <taxon>Sphingomonadaceae</taxon>
        <taxon>Novosphingobium</taxon>
    </lineage>
</organism>
<gene>
    <name evidence="3" type="ORF">I2488_07895</name>
</gene>
<comment type="caution">
    <text evidence="3">The sequence shown here is derived from an EMBL/GenBank/DDBJ whole genome shotgun (WGS) entry which is preliminary data.</text>
</comment>
<accession>A0ABS0HF90</accession>
<dbReference type="InterPro" id="IPR050202">
    <property type="entry name" value="Cyt/Deoxycyt_deaminase"/>
</dbReference>
<dbReference type="PANTHER" id="PTHR11644:SF2">
    <property type="entry name" value="CYTIDINE DEAMINASE"/>
    <property type="match status" value="1"/>
</dbReference>
<protein>
    <submittedName>
        <fullName evidence="3">Cytidine deaminase</fullName>
        <ecNumber evidence="3">3.5.4.5</ecNumber>
    </submittedName>
</protein>
<dbReference type="SUPFAM" id="SSF53927">
    <property type="entry name" value="Cytidine deaminase-like"/>
    <property type="match status" value="1"/>
</dbReference>
<comment type="similarity">
    <text evidence="1">Belongs to the cytidine and deoxycytidylate deaminase family.</text>
</comment>
<reference evidence="3 4" key="1">
    <citation type="submission" date="2020-11" db="EMBL/GenBank/DDBJ databases">
        <title>The genome sequence of Novosphingobium sp. 1Y9A.</title>
        <authorList>
            <person name="Liu Y."/>
        </authorList>
    </citation>
    <scope>NUCLEOTIDE SEQUENCE [LARGE SCALE GENOMIC DNA]</scope>
    <source>
        <strain evidence="3 4">1Y9A</strain>
    </source>
</reference>
<dbReference type="PROSITE" id="PS51747">
    <property type="entry name" value="CYT_DCMP_DEAMINASES_2"/>
    <property type="match status" value="1"/>
</dbReference>
<dbReference type="GO" id="GO:0004126">
    <property type="term" value="F:cytidine deaminase activity"/>
    <property type="evidence" value="ECO:0007669"/>
    <property type="project" value="UniProtKB-EC"/>
</dbReference>
<dbReference type="InterPro" id="IPR002125">
    <property type="entry name" value="CMP_dCMP_dom"/>
</dbReference>
<dbReference type="InterPro" id="IPR016193">
    <property type="entry name" value="Cytidine_deaminase-like"/>
</dbReference>
<evidence type="ECO:0000313" key="4">
    <source>
        <dbReference type="Proteomes" id="UP000600799"/>
    </source>
</evidence>
<dbReference type="PANTHER" id="PTHR11644">
    <property type="entry name" value="CYTIDINE DEAMINASE"/>
    <property type="match status" value="1"/>
</dbReference>
<name>A0ABS0HF90_9SPHN</name>
<proteinExistence type="inferred from homology"/>
<dbReference type="Pfam" id="PF00383">
    <property type="entry name" value="dCMP_cyt_deam_1"/>
    <property type="match status" value="1"/>
</dbReference>
<evidence type="ECO:0000256" key="1">
    <source>
        <dbReference type="ARBA" id="ARBA00006576"/>
    </source>
</evidence>
<dbReference type="CDD" id="cd01283">
    <property type="entry name" value="cytidine_deaminase"/>
    <property type="match status" value="1"/>
</dbReference>
<dbReference type="EMBL" id="JADQDC010000004">
    <property type="protein sequence ID" value="MBF9150922.1"/>
    <property type="molecule type" value="Genomic_DNA"/>
</dbReference>
<dbReference type="Proteomes" id="UP000600799">
    <property type="component" value="Unassembled WGS sequence"/>
</dbReference>
<keyword evidence="3" id="KW-0378">Hydrolase</keyword>
<dbReference type="Gene3D" id="3.40.140.10">
    <property type="entry name" value="Cytidine Deaminase, domain 2"/>
    <property type="match status" value="1"/>
</dbReference>